<evidence type="ECO:0000313" key="7">
    <source>
        <dbReference type="EMBL" id="MBS4537222.1"/>
    </source>
</evidence>
<keyword evidence="8" id="KW-1185">Reference proteome</keyword>
<evidence type="ECO:0000256" key="4">
    <source>
        <dbReference type="ARBA" id="ARBA00022989"/>
    </source>
</evidence>
<keyword evidence="2" id="KW-1003">Cell membrane</keyword>
<evidence type="ECO:0000313" key="8">
    <source>
        <dbReference type="Proteomes" id="UP000724672"/>
    </source>
</evidence>
<dbReference type="PANTHER" id="PTHR30250">
    <property type="entry name" value="PST FAMILY PREDICTED COLANIC ACID TRANSPORTER"/>
    <property type="match status" value="1"/>
</dbReference>
<dbReference type="AlphaFoldDB" id="A0A942UX42"/>
<evidence type="ECO:0000256" key="2">
    <source>
        <dbReference type="ARBA" id="ARBA00022475"/>
    </source>
</evidence>
<dbReference type="PANTHER" id="PTHR30250:SF21">
    <property type="entry name" value="LIPID II FLIPPASE MURJ"/>
    <property type="match status" value="1"/>
</dbReference>
<feature type="transmembrane region" description="Helical" evidence="6">
    <location>
        <begin position="87"/>
        <end position="110"/>
    </location>
</feature>
<gene>
    <name evidence="7" type="ORF">GOQ27_02045</name>
</gene>
<feature type="transmembrane region" description="Helical" evidence="6">
    <location>
        <begin position="182"/>
        <end position="209"/>
    </location>
</feature>
<sequence length="518" mass="58174">MNKLKFIYGSIILATVNFLVRMMGFGYKIILSKLIGPSGIGLFQLVMPVLMLFITITTAGIPIAVTKLVAKEEAKKNYSGSFRILKIALYITTVISLFLSIILFLSAKYISQNILKNNDILYSLYFLVPAIGIISISSVIRGYFYGLKKMAISGIAQVIEQISRILFVLLYLYFSYPVDSRWGAFIAVLGITLGEVFGLLWLLFNYGIFKLKRKKIKTISNLSYSHITSNLLFIAVPITISRLINVILQLANAVLIPQRLMIAGYTNSEAVEIFGRVVGMTMPLIFLPFIVTSALVINIIPNISEQIHNHKIKEIEEDTSLCIRITLLLAIPITAIYIAYSVPLGNFIYNDPLVGKYIGILGYSTVFLSLHHTLSGVLHGLGKQIPATINYITGMAFQLLATYFLIANPKYGIYGFFIGFLTSSIIICTLDFIVVRHHIKFKLKISDYIIKPLLSATIMIQVIKLGDYFVNNYNNVAFHVLLYLLALCLYWILLLLTKALPITSLLKLFPKYNKKIHN</sequence>
<evidence type="ECO:0000256" key="6">
    <source>
        <dbReference type="SAM" id="Phobius"/>
    </source>
</evidence>
<evidence type="ECO:0000256" key="5">
    <source>
        <dbReference type="ARBA" id="ARBA00023136"/>
    </source>
</evidence>
<proteinExistence type="predicted"/>
<feature type="transmembrane region" description="Helical" evidence="6">
    <location>
        <begin position="122"/>
        <end position="146"/>
    </location>
</feature>
<protein>
    <submittedName>
        <fullName evidence="7">Polysaccharide biosynthesis protein</fullName>
    </submittedName>
</protein>
<accession>A0A942UX42</accession>
<dbReference type="CDD" id="cd13124">
    <property type="entry name" value="MATE_SpoVB_like"/>
    <property type="match status" value="1"/>
</dbReference>
<evidence type="ECO:0000256" key="3">
    <source>
        <dbReference type="ARBA" id="ARBA00022692"/>
    </source>
</evidence>
<feature type="transmembrane region" description="Helical" evidence="6">
    <location>
        <begin position="360"/>
        <end position="381"/>
    </location>
</feature>
<dbReference type="PIRSF" id="PIRSF038958">
    <property type="entry name" value="PG_synth_SpoVB"/>
    <property type="match status" value="1"/>
</dbReference>
<dbReference type="InterPro" id="IPR002797">
    <property type="entry name" value="Polysacc_synth"/>
</dbReference>
<feature type="transmembrane region" description="Helical" evidence="6">
    <location>
        <begin position="476"/>
        <end position="497"/>
    </location>
</feature>
<feature type="transmembrane region" description="Helical" evidence="6">
    <location>
        <begin position="413"/>
        <end position="436"/>
    </location>
</feature>
<feature type="transmembrane region" description="Helical" evidence="6">
    <location>
        <begin position="42"/>
        <end position="66"/>
    </location>
</feature>
<comment type="subcellular location">
    <subcellularLocation>
        <location evidence="1">Cell membrane</location>
        <topology evidence="1">Multi-pass membrane protein</topology>
    </subcellularLocation>
</comment>
<feature type="transmembrane region" description="Helical" evidence="6">
    <location>
        <begin position="273"/>
        <end position="300"/>
    </location>
</feature>
<feature type="transmembrane region" description="Helical" evidence="6">
    <location>
        <begin position="388"/>
        <end position="407"/>
    </location>
</feature>
<feature type="transmembrane region" description="Helical" evidence="6">
    <location>
        <begin position="448"/>
        <end position="470"/>
    </location>
</feature>
<evidence type="ECO:0000256" key="1">
    <source>
        <dbReference type="ARBA" id="ARBA00004651"/>
    </source>
</evidence>
<name>A0A942UX42_9FIRM</name>
<feature type="transmembrane region" description="Helical" evidence="6">
    <location>
        <begin position="7"/>
        <end position="30"/>
    </location>
</feature>
<dbReference type="EMBL" id="WSFT01000013">
    <property type="protein sequence ID" value="MBS4537222.1"/>
    <property type="molecule type" value="Genomic_DNA"/>
</dbReference>
<dbReference type="RefSeq" id="WP_203365148.1">
    <property type="nucleotide sequence ID" value="NZ_WSFT01000013.1"/>
</dbReference>
<comment type="caution">
    <text evidence="7">The sequence shown here is derived from an EMBL/GenBank/DDBJ whole genome shotgun (WGS) entry which is preliminary data.</text>
</comment>
<dbReference type="GO" id="GO:0005886">
    <property type="term" value="C:plasma membrane"/>
    <property type="evidence" value="ECO:0007669"/>
    <property type="project" value="UniProtKB-SubCell"/>
</dbReference>
<keyword evidence="4 6" id="KW-1133">Transmembrane helix</keyword>
<dbReference type="Proteomes" id="UP000724672">
    <property type="component" value="Unassembled WGS sequence"/>
</dbReference>
<feature type="transmembrane region" description="Helical" evidence="6">
    <location>
        <begin position="230"/>
        <end position="253"/>
    </location>
</feature>
<feature type="transmembrane region" description="Helical" evidence="6">
    <location>
        <begin position="158"/>
        <end position="176"/>
    </location>
</feature>
<dbReference type="InterPro" id="IPR024923">
    <property type="entry name" value="PG_synth_SpoVB"/>
</dbReference>
<reference evidence="7" key="1">
    <citation type="submission" date="2019-12" db="EMBL/GenBank/DDBJ databases">
        <title>Clostridiaceae gen. nov. sp. nov., isolated from sediment in Xinjiang, China.</title>
        <authorList>
            <person name="Zhang R."/>
        </authorList>
    </citation>
    <scope>NUCLEOTIDE SEQUENCE</scope>
    <source>
        <strain evidence="7">D2Q-11</strain>
    </source>
</reference>
<keyword evidence="5 6" id="KW-0472">Membrane</keyword>
<keyword evidence="3 6" id="KW-0812">Transmembrane</keyword>
<feature type="transmembrane region" description="Helical" evidence="6">
    <location>
        <begin position="321"/>
        <end position="340"/>
    </location>
</feature>
<dbReference type="InterPro" id="IPR050833">
    <property type="entry name" value="Poly_Biosynth_Transport"/>
</dbReference>
<organism evidence="7 8">
    <name type="scientific">Anaeromonas frigoriresistens</name>
    <dbReference type="NCBI Taxonomy" id="2683708"/>
    <lineage>
        <taxon>Bacteria</taxon>
        <taxon>Bacillati</taxon>
        <taxon>Bacillota</taxon>
        <taxon>Tissierellia</taxon>
        <taxon>Tissierellales</taxon>
        <taxon>Thermohalobacteraceae</taxon>
        <taxon>Anaeromonas</taxon>
    </lineage>
</organism>
<dbReference type="Pfam" id="PF01943">
    <property type="entry name" value="Polysacc_synt"/>
    <property type="match status" value="1"/>
</dbReference>